<organism evidence="2 3">
    <name type="scientific">Dyella tabacisoli</name>
    <dbReference type="NCBI Taxonomy" id="2282381"/>
    <lineage>
        <taxon>Bacteria</taxon>
        <taxon>Pseudomonadati</taxon>
        <taxon>Pseudomonadota</taxon>
        <taxon>Gammaproteobacteria</taxon>
        <taxon>Lysobacterales</taxon>
        <taxon>Rhodanobacteraceae</taxon>
        <taxon>Dyella</taxon>
    </lineage>
</organism>
<accession>A0A369UMB0</accession>
<keyword evidence="3" id="KW-1185">Reference proteome</keyword>
<sequence length="173" mass="18945">MKDSKSLFFMRTLRMKSHALAIQRVIQACALTLILAMGAGNASAQQNMSLDNAVAVATHWVAQADDNQADTMWQNSGQLMRKSVSKNTWSHYLGTQRKQLGTLQSRDWLQLARVTNPDSLPAGEYVNVIFTATYANASMLETVSLAQTSNGWVPVGYVIHPIRAVAAPAKPVK</sequence>
<keyword evidence="1" id="KW-0732">Signal</keyword>
<reference evidence="2 3" key="1">
    <citation type="submission" date="2018-07" db="EMBL/GenBank/DDBJ databases">
        <title>Dyella tabacisoli L4-6T, whole genome shotgun sequence.</title>
        <authorList>
            <person name="Zhou X.-K."/>
            <person name="Li W.-J."/>
            <person name="Duan Y.-Q."/>
        </authorList>
    </citation>
    <scope>NUCLEOTIDE SEQUENCE [LARGE SCALE GENOMIC DNA]</scope>
    <source>
        <strain evidence="2 3">L4-6</strain>
    </source>
</reference>
<dbReference type="OrthoDB" id="8666589at2"/>
<comment type="caution">
    <text evidence="2">The sequence shown here is derived from an EMBL/GenBank/DDBJ whole genome shotgun (WGS) entry which is preliminary data.</text>
</comment>
<feature type="signal peptide" evidence="1">
    <location>
        <begin position="1"/>
        <end position="44"/>
    </location>
</feature>
<evidence type="ECO:0000256" key="1">
    <source>
        <dbReference type="SAM" id="SignalP"/>
    </source>
</evidence>
<dbReference type="EMBL" id="QQAH01000009">
    <property type="protein sequence ID" value="RDD81671.1"/>
    <property type="molecule type" value="Genomic_DNA"/>
</dbReference>
<evidence type="ECO:0000313" key="3">
    <source>
        <dbReference type="Proteomes" id="UP000253782"/>
    </source>
</evidence>
<feature type="chain" id="PRO_5017074992" evidence="1">
    <location>
        <begin position="45"/>
        <end position="173"/>
    </location>
</feature>
<gene>
    <name evidence="2" type="ORF">DVJ77_10905</name>
</gene>
<dbReference type="Pfam" id="PF13211">
    <property type="entry name" value="DUF4019"/>
    <property type="match status" value="1"/>
</dbReference>
<dbReference type="AlphaFoldDB" id="A0A369UMB0"/>
<name>A0A369UMB0_9GAMM</name>
<protein>
    <submittedName>
        <fullName evidence="2">DUF4019 domain-containing protein</fullName>
    </submittedName>
</protein>
<dbReference type="InterPro" id="IPR025091">
    <property type="entry name" value="DUF4019"/>
</dbReference>
<evidence type="ECO:0000313" key="2">
    <source>
        <dbReference type="EMBL" id="RDD81671.1"/>
    </source>
</evidence>
<dbReference type="Proteomes" id="UP000253782">
    <property type="component" value="Unassembled WGS sequence"/>
</dbReference>
<proteinExistence type="predicted"/>